<evidence type="ECO:0000313" key="4">
    <source>
        <dbReference type="EMBL" id="RZU39334.1"/>
    </source>
</evidence>
<name>A0A4Q7YQB2_9BACT</name>
<protein>
    <submittedName>
        <fullName evidence="4">HK97 family phage major capsid protein</fullName>
    </submittedName>
</protein>
<comment type="caution">
    <text evidence="4">The sequence shown here is derived from an EMBL/GenBank/DDBJ whole genome shotgun (WGS) entry which is preliminary data.</text>
</comment>
<evidence type="ECO:0000259" key="3">
    <source>
        <dbReference type="Pfam" id="PF05065"/>
    </source>
</evidence>
<dbReference type="Proteomes" id="UP000292958">
    <property type="component" value="Unassembled WGS sequence"/>
</dbReference>
<organism evidence="4 5">
    <name type="scientific">Edaphobacter modestus</name>
    <dbReference type="NCBI Taxonomy" id="388466"/>
    <lineage>
        <taxon>Bacteria</taxon>
        <taxon>Pseudomonadati</taxon>
        <taxon>Acidobacteriota</taxon>
        <taxon>Terriglobia</taxon>
        <taxon>Terriglobales</taxon>
        <taxon>Acidobacteriaceae</taxon>
        <taxon>Edaphobacter</taxon>
    </lineage>
</organism>
<evidence type="ECO:0000256" key="2">
    <source>
        <dbReference type="SAM" id="MobiDB-lite"/>
    </source>
</evidence>
<dbReference type="SUPFAM" id="SSF56563">
    <property type="entry name" value="Major capsid protein gp5"/>
    <property type="match status" value="1"/>
</dbReference>
<feature type="domain" description="Phage capsid-like C-terminal" evidence="3">
    <location>
        <begin position="114"/>
        <end position="384"/>
    </location>
</feature>
<dbReference type="AlphaFoldDB" id="A0A4Q7YQB2"/>
<feature type="region of interest" description="Disordered" evidence="2">
    <location>
        <begin position="46"/>
        <end position="71"/>
    </location>
</feature>
<dbReference type="NCBIfam" id="TIGR01554">
    <property type="entry name" value="major_cap_HK97"/>
    <property type="match status" value="1"/>
</dbReference>
<proteinExistence type="predicted"/>
<accession>A0A4Q7YQB2</accession>
<sequence>MSWDAIAAIAAVNFDTEKRAQFDAMNADVAILDSDIQRLEAVEKFEAEQRSAPRPNRAQPGQAIESTQVEERSAKEKRAFAQYITRGHSGVDAELREFVRENRDVTTGTTGANGGALVPQLYHGVLTEALKAFGPVSLLVGQKRTTGGQPLKIALSNDTGNNLTVLGEATAVTEVDPAFASKILSTDTVTTGVIKVSIQELQDSYFDVDSWVRQAFGQRYGRGLEAMITNGNGSNVASLITSANAAVTAKGNTAVSGANGSNSIDYDDIVAMYGALDPAYISNATWMFNSQTRAYLLGVKDSFGRPLYTPSPNSGAFDMLLGRPVVLNQALPNIAASAVGTVLFGAFDAGYLFRTDGDLSILRLNERYADTLEVGFIGYSRIGGISTDAGTHPIVALSQAAAS</sequence>
<reference evidence="4 5" key="1">
    <citation type="submission" date="2019-02" db="EMBL/GenBank/DDBJ databases">
        <title>Genomic Encyclopedia of Archaeal and Bacterial Type Strains, Phase II (KMG-II): from individual species to whole genera.</title>
        <authorList>
            <person name="Goeker M."/>
        </authorList>
    </citation>
    <scope>NUCLEOTIDE SEQUENCE [LARGE SCALE GENOMIC DNA]</scope>
    <source>
        <strain evidence="4 5">DSM 18101</strain>
    </source>
</reference>
<comment type="subcellular location">
    <subcellularLocation>
        <location evidence="1">Virion</location>
    </subcellularLocation>
</comment>
<dbReference type="EMBL" id="SHKW01000001">
    <property type="protein sequence ID" value="RZU39334.1"/>
    <property type="molecule type" value="Genomic_DNA"/>
</dbReference>
<dbReference type="InterPro" id="IPR054612">
    <property type="entry name" value="Phage_capsid-like_C"/>
</dbReference>
<gene>
    <name evidence="4" type="ORF">BDD14_0703</name>
</gene>
<dbReference type="OrthoDB" id="9806592at2"/>
<dbReference type="InterPro" id="IPR024455">
    <property type="entry name" value="Phage_capsid"/>
</dbReference>
<dbReference type="Gene3D" id="3.30.2320.10">
    <property type="entry name" value="hypothetical protein PF0899 domain"/>
    <property type="match status" value="1"/>
</dbReference>
<dbReference type="RefSeq" id="WP_130417558.1">
    <property type="nucleotide sequence ID" value="NZ_SHKW01000001.1"/>
</dbReference>
<keyword evidence="5" id="KW-1185">Reference proteome</keyword>
<evidence type="ECO:0000256" key="1">
    <source>
        <dbReference type="ARBA" id="ARBA00004328"/>
    </source>
</evidence>
<evidence type="ECO:0000313" key="5">
    <source>
        <dbReference type="Proteomes" id="UP000292958"/>
    </source>
</evidence>
<dbReference type="Pfam" id="PF05065">
    <property type="entry name" value="Phage_capsid"/>
    <property type="match status" value="1"/>
</dbReference>